<gene>
    <name evidence="4" type="ORF">PSON_ATCC_30995.1.T1120058</name>
</gene>
<dbReference type="GO" id="GO:0003700">
    <property type="term" value="F:DNA-binding transcription factor activity"/>
    <property type="evidence" value="ECO:0007669"/>
    <property type="project" value="InterPro"/>
</dbReference>
<dbReference type="PANTHER" id="PTHR10015">
    <property type="entry name" value="HEAT SHOCK TRANSCRIPTION FACTOR"/>
    <property type="match status" value="1"/>
</dbReference>
<evidence type="ECO:0000313" key="5">
    <source>
        <dbReference type="Proteomes" id="UP000692954"/>
    </source>
</evidence>
<feature type="coiled-coil region" evidence="2">
    <location>
        <begin position="68"/>
        <end position="95"/>
    </location>
</feature>
<accession>A0A8S1QQN7</accession>
<reference evidence="4" key="1">
    <citation type="submission" date="2021-01" db="EMBL/GenBank/DDBJ databases">
        <authorList>
            <consortium name="Genoscope - CEA"/>
            <person name="William W."/>
        </authorList>
    </citation>
    <scope>NUCLEOTIDE SEQUENCE</scope>
</reference>
<name>A0A8S1QQN7_9CILI</name>
<keyword evidence="1" id="KW-0238">DNA-binding</keyword>
<organism evidence="4 5">
    <name type="scientific">Paramecium sonneborni</name>
    <dbReference type="NCBI Taxonomy" id="65129"/>
    <lineage>
        <taxon>Eukaryota</taxon>
        <taxon>Sar</taxon>
        <taxon>Alveolata</taxon>
        <taxon>Ciliophora</taxon>
        <taxon>Intramacronucleata</taxon>
        <taxon>Oligohymenophorea</taxon>
        <taxon>Peniculida</taxon>
        <taxon>Parameciidae</taxon>
        <taxon>Paramecium</taxon>
    </lineage>
</organism>
<proteinExistence type="predicted"/>
<sequence length="177" mass="21321">MVNAFNTNNIQSFLRQLSIYKFKMQKNKQNQKQYYQPYFQKGRRDLLCKIQRNKSDKQEESLDQITSLEQIKKQNQQLQVQLQELKINQQYLLKQLIMQTKIQTTLANRVEKITQHMALMYGEDCQLEFAKPMKLFFKMLQGYRADQLERIVGFLIFEMDVPTPIQENYSPIQFPYC</sequence>
<keyword evidence="5" id="KW-1185">Reference proteome</keyword>
<dbReference type="InterPro" id="IPR000232">
    <property type="entry name" value="HSF_DNA-bd"/>
</dbReference>
<dbReference type="OrthoDB" id="311716at2759"/>
<dbReference type="Pfam" id="PF00447">
    <property type="entry name" value="HSF_DNA-bind"/>
    <property type="match status" value="1"/>
</dbReference>
<dbReference type="Proteomes" id="UP000692954">
    <property type="component" value="Unassembled WGS sequence"/>
</dbReference>
<keyword evidence="2" id="KW-0175">Coiled coil</keyword>
<protein>
    <recommendedName>
        <fullName evidence="3">HSF-type DNA-binding domain-containing protein</fullName>
    </recommendedName>
</protein>
<evidence type="ECO:0000256" key="2">
    <source>
        <dbReference type="SAM" id="Coils"/>
    </source>
</evidence>
<feature type="domain" description="HSF-type DNA-binding" evidence="3">
    <location>
        <begin position="3"/>
        <end position="53"/>
    </location>
</feature>
<dbReference type="EMBL" id="CAJJDN010000112">
    <property type="protein sequence ID" value="CAD8116850.1"/>
    <property type="molecule type" value="Genomic_DNA"/>
</dbReference>
<evidence type="ECO:0000313" key="4">
    <source>
        <dbReference type="EMBL" id="CAD8116850.1"/>
    </source>
</evidence>
<dbReference type="PANTHER" id="PTHR10015:SF206">
    <property type="entry name" value="HSF-TYPE DNA-BINDING DOMAIN-CONTAINING PROTEIN"/>
    <property type="match status" value="1"/>
</dbReference>
<dbReference type="AlphaFoldDB" id="A0A8S1QQN7"/>
<evidence type="ECO:0000256" key="1">
    <source>
        <dbReference type="ARBA" id="ARBA00023125"/>
    </source>
</evidence>
<dbReference type="GO" id="GO:0043565">
    <property type="term" value="F:sequence-specific DNA binding"/>
    <property type="evidence" value="ECO:0007669"/>
    <property type="project" value="InterPro"/>
</dbReference>
<evidence type="ECO:0000259" key="3">
    <source>
        <dbReference type="Pfam" id="PF00447"/>
    </source>
</evidence>
<comment type="caution">
    <text evidence="4">The sequence shown here is derived from an EMBL/GenBank/DDBJ whole genome shotgun (WGS) entry which is preliminary data.</text>
</comment>